<dbReference type="Gene3D" id="1.10.3720.10">
    <property type="entry name" value="MetI-like"/>
    <property type="match status" value="1"/>
</dbReference>
<feature type="transmembrane region" description="Helical" evidence="7">
    <location>
        <begin position="138"/>
        <end position="158"/>
    </location>
</feature>
<keyword evidence="2 7" id="KW-0813">Transport</keyword>
<evidence type="ECO:0000256" key="4">
    <source>
        <dbReference type="ARBA" id="ARBA00022692"/>
    </source>
</evidence>
<evidence type="ECO:0000256" key="5">
    <source>
        <dbReference type="ARBA" id="ARBA00022989"/>
    </source>
</evidence>
<evidence type="ECO:0000256" key="3">
    <source>
        <dbReference type="ARBA" id="ARBA00022475"/>
    </source>
</evidence>
<feature type="domain" description="ABC transmembrane type-1" evidence="8">
    <location>
        <begin position="71"/>
        <end position="272"/>
    </location>
</feature>
<feature type="transmembrane region" description="Helical" evidence="7">
    <location>
        <begin position="179"/>
        <end position="201"/>
    </location>
</feature>
<evidence type="ECO:0000256" key="6">
    <source>
        <dbReference type="ARBA" id="ARBA00023136"/>
    </source>
</evidence>
<dbReference type="Pfam" id="PF00528">
    <property type="entry name" value="BPD_transp_1"/>
    <property type="match status" value="1"/>
</dbReference>
<accession>A0ABT2UEZ5</accession>
<feature type="transmembrane region" description="Helical" evidence="7">
    <location>
        <begin position="7"/>
        <end position="28"/>
    </location>
</feature>
<dbReference type="CDD" id="cd06261">
    <property type="entry name" value="TM_PBP2"/>
    <property type="match status" value="1"/>
</dbReference>
<evidence type="ECO:0000256" key="1">
    <source>
        <dbReference type="ARBA" id="ARBA00004651"/>
    </source>
</evidence>
<keyword evidence="10" id="KW-1185">Reference proteome</keyword>
<evidence type="ECO:0000313" key="10">
    <source>
        <dbReference type="Proteomes" id="UP001652445"/>
    </source>
</evidence>
<sequence length="287" mass="31921">MNKRYNAADIFICTILLLSCIITILPVWHVFSVSFSGPDAVYHTSLMLYPKELTLQAYKYVFSTPTLIRAFGITVIITVAGTLINLLFTISGAYALSKRDLPGLNMFMVFLVLVMTFHAGIVPGYLNIKNLGLLNSLWAMMLPGAVNAFYLILMRNFFMDLPKEIEESAKIDGCNELSLIVKIVIPLSTPVIATIGLFYGVGHWNEFFKGVFYMSDSSKWPLQVLLKTIVFDQNFSDLASADTTNIRIEPANIQSAAIVFATVPILLVYPFLQKYFVKGIVMGAVKG</sequence>
<name>A0ABT2UEZ5_9BACL</name>
<evidence type="ECO:0000256" key="2">
    <source>
        <dbReference type="ARBA" id="ARBA00022448"/>
    </source>
</evidence>
<organism evidence="9 10">
    <name type="scientific">Paenibacillus baimaensis</name>
    <dbReference type="NCBI Taxonomy" id="2982185"/>
    <lineage>
        <taxon>Bacteria</taxon>
        <taxon>Bacillati</taxon>
        <taxon>Bacillota</taxon>
        <taxon>Bacilli</taxon>
        <taxon>Bacillales</taxon>
        <taxon>Paenibacillaceae</taxon>
        <taxon>Paenibacillus</taxon>
    </lineage>
</organism>
<comment type="subcellular location">
    <subcellularLocation>
        <location evidence="1 7">Cell membrane</location>
        <topology evidence="1 7">Multi-pass membrane protein</topology>
    </subcellularLocation>
</comment>
<dbReference type="PROSITE" id="PS51257">
    <property type="entry name" value="PROKAR_LIPOPROTEIN"/>
    <property type="match status" value="1"/>
</dbReference>
<keyword evidence="6 7" id="KW-0472">Membrane</keyword>
<dbReference type="EMBL" id="JAOQIO010000025">
    <property type="protein sequence ID" value="MCU6792581.1"/>
    <property type="molecule type" value="Genomic_DNA"/>
</dbReference>
<feature type="transmembrane region" description="Helical" evidence="7">
    <location>
        <begin position="70"/>
        <end position="95"/>
    </location>
</feature>
<gene>
    <name evidence="9" type="ORF">OB236_10645</name>
</gene>
<dbReference type="SUPFAM" id="SSF161098">
    <property type="entry name" value="MetI-like"/>
    <property type="match status" value="1"/>
</dbReference>
<feature type="transmembrane region" description="Helical" evidence="7">
    <location>
        <begin position="253"/>
        <end position="272"/>
    </location>
</feature>
<keyword evidence="5 7" id="KW-1133">Transmembrane helix</keyword>
<keyword evidence="3" id="KW-1003">Cell membrane</keyword>
<keyword evidence="4 7" id="KW-0812">Transmembrane</keyword>
<comment type="similarity">
    <text evidence="7">Belongs to the binding-protein-dependent transport system permease family.</text>
</comment>
<reference evidence="9 10" key="1">
    <citation type="submission" date="2022-09" db="EMBL/GenBank/DDBJ databases">
        <authorList>
            <person name="Han X.L."/>
            <person name="Wang Q."/>
            <person name="Lu T."/>
        </authorList>
    </citation>
    <scope>NUCLEOTIDE SEQUENCE [LARGE SCALE GENOMIC DNA]</scope>
    <source>
        <strain evidence="9 10">WQ 127069</strain>
    </source>
</reference>
<dbReference type="Proteomes" id="UP001652445">
    <property type="component" value="Unassembled WGS sequence"/>
</dbReference>
<dbReference type="PANTHER" id="PTHR43744">
    <property type="entry name" value="ABC TRANSPORTER PERMEASE PROTEIN MG189-RELATED-RELATED"/>
    <property type="match status" value="1"/>
</dbReference>
<dbReference type="RefSeq" id="WP_262683964.1">
    <property type="nucleotide sequence ID" value="NZ_JAOQIO010000025.1"/>
</dbReference>
<dbReference type="InterPro" id="IPR000515">
    <property type="entry name" value="MetI-like"/>
</dbReference>
<feature type="transmembrane region" description="Helical" evidence="7">
    <location>
        <begin position="107"/>
        <end position="126"/>
    </location>
</feature>
<evidence type="ECO:0000313" key="9">
    <source>
        <dbReference type="EMBL" id="MCU6792581.1"/>
    </source>
</evidence>
<dbReference type="PANTHER" id="PTHR43744:SF9">
    <property type="entry name" value="POLYGALACTURONAN_RHAMNOGALACTURONAN TRANSPORT SYSTEM PERMEASE PROTEIN YTCP"/>
    <property type="match status" value="1"/>
</dbReference>
<dbReference type="PROSITE" id="PS50928">
    <property type="entry name" value="ABC_TM1"/>
    <property type="match status" value="1"/>
</dbReference>
<proteinExistence type="inferred from homology"/>
<evidence type="ECO:0000259" key="8">
    <source>
        <dbReference type="PROSITE" id="PS50928"/>
    </source>
</evidence>
<evidence type="ECO:0000256" key="7">
    <source>
        <dbReference type="RuleBase" id="RU363032"/>
    </source>
</evidence>
<comment type="caution">
    <text evidence="9">The sequence shown here is derived from an EMBL/GenBank/DDBJ whole genome shotgun (WGS) entry which is preliminary data.</text>
</comment>
<protein>
    <submittedName>
        <fullName evidence="9">Carbohydrate ABC transporter permease</fullName>
    </submittedName>
</protein>
<dbReference type="InterPro" id="IPR035906">
    <property type="entry name" value="MetI-like_sf"/>
</dbReference>